<proteinExistence type="predicted"/>
<reference evidence="2 3" key="1">
    <citation type="submission" date="2016-07" db="EMBL/GenBank/DDBJ databases">
        <title>Complete genome sequence of the Lentzea guizhouensis DHS C013.</title>
        <authorList>
            <person name="Cao C."/>
        </authorList>
    </citation>
    <scope>NUCLEOTIDE SEQUENCE [LARGE SCALE GENOMIC DNA]</scope>
    <source>
        <strain evidence="2 3">DHS C013</strain>
    </source>
</reference>
<name>A0A1B2HJY0_9PSEU</name>
<dbReference type="RefSeq" id="WP_065916382.1">
    <property type="nucleotide sequence ID" value="NZ_CP016793.1"/>
</dbReference>
<dbReference type="STRING" id="1586287.BBK82_20140"/>
<dbReference type="AlphaFoldDB" id="A0A1B2HJY0"/>
<protein>
    <recommendedName>
        <fullName evidence="1">Acyl-protein synthetase LuxE domain-containing protein</fullName>
    </recommendedName>
</protein>
<evidence type="ECO:0000313" key="2">
    <source>
        <dbReference type="EMBL" id="ANZ38024.1"/>
    </source>
</evidence>
<evidence type="ECO:0000259" key="1">
    <source>
        <dbReference type="Pfam" id="PF04443"/>
    </source>
</evidence>
<sequence length="300" mass="33343">MAPEFEPVRVPDPSLRAVQELCDVAAPYDHGHTGLFLEAMNESNRWHARRSEFFRRLWYGKPVGDITEQPFVHAHFFKMHEVLSVPRNEIVVHATSSGTTGQKSQMFWDAWTVRANQRMVARICAHHGLIDAEHARHLVDFGGIRALQRFTHNGPPVRISGFPAFLSFTVDRVRAKVTGPSGSADVRIRGSYGSVEHSVPYVGCAHHNLHVPTWSRALVRDVRTLEPLPYGKSGYLQLMSPHITSAPAQSVLMDDLAVLHAPEECGCGTATPWFEVLGRAGVFRNRSCAISAAELLKGRA</sequence>
<evidence type="ECO:0000313" key="3">
    <source>
        <dbReference type="Proteomes" id="UP000093053"/>
    </source>
</evidence>
<dbReference type="Gene3D" id="3.40.50.12780">
    <property type="entry name" value="N-terminal domain of ligase-like"/>
    <property type="match status" value="1"/>
</dbReference>
<dbReference type="Proteomes" id="UP000093053">
    <property type="component" value="Chromosome"/>
</dbReference>
<dbReference type="KEGG" id="led:BBK82_20140"/>
<dbReference type="OrthoDB" id="6761572at2"/>
<dbReference type="Pfam" id="PF04443">
    <property type="entry name" value="LuxE"/>
    <property type="match status" value="1"/>
</dbReference>
<dbReference type="GO" id="GO:0047474">
    <property type="term" value="F:long-chain fatty acid--protein ligase activity"/>
    <property type="evidence" value="ECO:0007669"/>
    <property type="project" value="InterPro"/>
</dbReference>
<dbReference type="InterPro" id="IPR007534">
    <property type="entry name" value="LuxE"/>
</dbReference>
<organism evidence="2 3">
    <name type="scientific">Lentzea guizhouensis</name>
    <dbReference type="NCBI Taxonomy" id="1586287"/>
    <lineage>
        <taxon>Bacteria</taxon>
        <taxon>Bacillati</taxon>
        <taxon>Actinomycetota</taxon>
        <taxon>Actinomycetes</taxon>
        <taxon>Pseudonocardiales</taxon>
        <taxon>Pseudonocardiaceae</taxon>
        <taxon>Lentzea</taxon>
    </lineage>
</organism>
<accession>A0A1B2HJY0</accession>
<gene>
    <name evidence="2" type="ORF">BBK82_20140</name>
</gene>
<feature type="domain" description="Acyl-protein synthetase LuxE" evidence="1">
    <location>
        <begin position="193"/>
        <end position="294"/>
    </location>
</feature>
<dbReference type="InterPro" id="IPR042099">
    <property type="entry name" value="ANL_N_sf"/>
</dbReference>
<keyword evidence="3" id="KW-1185">Reference proteome</keyword>
<dbReference type="GO" id="GO:0008218">
    <property type="term" value="P:bioluminescence"/>
    <property type="evidence" value="ECO:0007669"/>
    <property type="project" value="InterPro"/>
</dbReference>
<dbReference type="EMBL" id="CP016793">
    <property type="protein sequence ID" value="ANZ38024.1"/>
    <property type="molecule type" value="Genomic_DNA"/>
</dbReference>